<comment type="subcellular location">
    <subcellularLocation>
        <location evidence="1">Cytoplasm</location>
    </subcellularLocation>
</comment>
<keyword evidence="3" id="KW-0963">Cytoplasm</keyword>
<keyword evidence="6" id="KW-0862">Zinc</keyword>
<keyword evidence="10" id="KW-0804">Transcription</keyword>
<evidence type="ECO:0000256" key="1">
    <source>
        <dbReference type="ARBA" id="ARBA00004496"/>
    </source>
</evidence>
<keyword evidence="9" id="KW-0238">DNA-binding</keyword>
<protein>
    <submittedName>
        <fullName evidence="11">Fur family ferric uptake transcriptional regulator</fullName>
    </submittedName>
</protein>
<evidence type="ECO:0000256" key="7">
    <source>
        <dbReference type="ARBA" id="ARBA00023004"/>
    </source>
</evidence>
<evidence type="ECO:0000256" key="2">
    <source>
        <dbReference type="ARBA" id="ARBA00007957"/>
    </source>
</evidence>
<dbReference type="RefSeq" id="WP_167163714.1">
    <property type="nucleotide sequence ID" value="NZ_BAAAOO010000018.1"/>
</dbReference>
<organism evidence="11 12">
    <name type="scientific">Brooklawnia cerclae</name>
    <dbReference type="NCBI Taxonomy" id="349934"/>
    <lineage>
        <taxon>Bacteria</taxon>
        <taxon>Bacillati</taxon>
        <taxon>Actinomycetota</taxon>
        <taxon>Actinomycetes</taxon>
        <taxon>Propionibacteriales</taxon>
        <taxon>Propionibacteriaceae</taxon>
        <taxon>Brooklawnia</taxon>
    </lineage>
</organism>
<keyword evidence="4" id="KW-0678">Repressor</keyword>
<dbReference type="PANTHER" id="PTHR33202">
    <property type="entry name" value="ZINC UPTAKE REGULATION PROTEIN"/>
    <property type="match status" value="1"/>
</dbReference>
<evidence type="ECO:0000256" key="4">
    <source>
        <dbReference type="ARBA" id="ARBA00022491"/>
    </source>
</evidence>
<dbReference type="SUPFAM" id="SSF46785">
    <property type="entry name" value="Winged helix' DNA-binding domain"/>
    <property type="match status" value="1"/>
</dbReference>
<dbReference type="Pfam" id="PF01475">
    <property type="entry name" value="FUR"/>
    <property type="match status" value="1"/>
</dbReference>
<dbReference type="Gene3D" id="3.30.1490.190">
    <property type="match status" value="1"/>
</dbReference>
<dbReference type="PANTHER" id="PTHR33202:SF18">
    <property type="entry name" value="TRANSCRIPTIONAL REGULATOR FURA"/>
    <property type="match status" value="1"/>
</dbReference>
<comment type="similarity">
    <text evidence="2">Belongs to the Fur family.</text>
</comment>
<evidence type="ECO:0000313" key="11">
    <source>
        <dbReference type="EMBL" id="NIH55380.1"/>
    </source>
</evidence>
<dbReference type="InterPro" id="IPR036390">
    <property type="entry name" value="WH_DNA-bd_sf"/>
</dbReference>
<sequence length="154" mass="16939">MHTTTAEPSWTALLHDHGLRATGPRLAVLRSLWEHPHTSADQIVQDARLRLERLSAQSVYNVLADLSQCHLIRRLALPQGPGIFEIDLHDNHHHAVCTRCGRVVDVACAVGHAPCLTPSDDHGIAIEVADVLYSGLCDDCRHEIATTNPEEQTP</sequence>
<comment type="caution">
    <text evidence="11">The sequence shown here is derived from an EMBL/GenBank/DDBJ whole genome shotgun (WGS) entry which is preliminary data.</text>
</comment>
<accession>A0ABX0SDT0</accession>
<dbReference type="EMBL" id="JAAMOZ010000001">
    <property type="protein sequence ID" value="NIH55380.1"/>
    <property type="molecule type" value="Genomic_DNA"/>
</dbReference>
<dbReference type="CDD" id="cd07153">
    <property type="entry name" value="Fur_like"/>
    <property type="match status" value="1"/>
</dbReference>
<evidence type="ECO:0000256" key="10">
    <source>
        <dbReference type="ARBA" id="ARBA00023163"/>
    </source>
</evidence>
<dbReference type="InterPro" id="IPR002481">
    <property type="entry name" value="FUR"/>
</dbReference>
<keyword evidence="8" id="KW-0805">Transcription regulation</keyword>
<evidence type="ECO:0000256" key="6">
    <source>
        <dbReference type="ARBA" id="ARBA00022833"/>
    </source>
</evidence>
<evidence type="ECO:0000313" key="12">
    <source>
        <dbReference type="Proteomes" id="UP000749311"/>
    </source>
</evidence>
<evidence type="ECO:0000256" key="3">
    <source>
        <dbReference type="ARBA" id="ARBA00022490"/>
    </source>
</evidence>
<reference evidence="11 12" key="1">
    <citation type="submission" date="2020-02" db="EMBL/GenBank/DDBJ databases">
        <title>Sequencing the genomes of 1000 actinobacteria strains.</title>
        <authorList>
            <person name="Klenk H.-P."/>
        </authorList>
    </citation>
    <scope>NUCLEOTIDE SEQUENCE [LARGE SCALE GENOMIC DNA]</scope>
    <source>
        <strain evidence="11 12">DSM 19609</strain>
    </source>
</reference>
<keyword evidence="5" id="KW-0479">Metal-binding</keyword>
<proteinExistence type="inferred from homology"/>
<gene>
    <name evidence="11" type="ORF">FB473_000025</name>
</gene>
<dbReference type="InterPro" id="IPR043135">
    <property type="entry name" value="Fur_C"/>
</dbReference>
<dbReference type="Proteomes" id="UP000749311">
    <property type="component" value="Unassembled WGS sequence"/>
</dbReference>
<evidence type="ECO:0000256" key="9">
    <source>
        <dbReference type="ARBA" id="ARBA00023125"/>
    </source>
</evidence>
<keyword evidence="7" id="KW-0408">Iron</keyword>
<evidence type="ECO:0000256" key="8">
    <source>
        <dbReference type="ARBA" id="ARBA00023015"/>
    </source>
</evidence>
<name>A0ABX0SDT0_9ACTN</name>
<dbReference type="Gene3D" id="1.10.10.10">
    <property type="entry name" value="Winged helix-like DNA-binding domain superfamily/Winged helix DNA-binding domain"/>
    <property type="match status" value="1"/>
</dbReference>
<evidence type="ECO:0000256" key="5">
    <source>
        <dbReference type="ARBA" id="ARBA00022723"/>
    </source>
</evidence>
<dbReference type="InterPro" id="IPR036388">
    <property type="entry name" value="WH-like_DNA-bd_sf"/>
</dbReference>
<keyword evidence="12" id="KW-1185">Reference proteome</keyword>